<evidence type="ECO:0000313" key="4">
    <source>
        <dbReference type="EMBL" id="STV78575.1"/>
    </source>
</evidence>
<organism evidence="4 5">
    <name type="scientific">Klebsiella michiganensis</name>
    <dbReference type="NCBI Taxonomy" id="1134687"/>
    <lineage>
        <taxon>Bacteria</taxon>
        <taxon>Pseudomonadati</taxon>
        <taxon>Pseudomonadota</taxon>
        <taxon>Gammaproteobacteria</taxon>
        <taxon>Enterobacterales</taxon>
        <taxon>Enterobacteriaceae</taxon>
        <taxon>Klebsiella/Raoultella group</taxon>
        <taxon>Klebsiella</taxon>
    </lineage>
</organism>
<protein>
    <submittedName>
        <fullName evidence="4">General secretion pathway protein I</fullName>
    </submittedName>
</protein>
<dbReference type="PROSITE" id="PS00409">
    <property type="entry name" value="PROKAR_NTER_METHYL"/>
    <property type="match status" value="1"/>
</dbReference>
<evidence type="ECO:0000256" key="2">
    <source>
        <dbReference type="SAM" id="MobiDB-lite"/>
    </source>
</evidence>
<dbReference type="AlphaFoldDB" id="A0A7H4N5C0"/>
<keyword evidence="3" id="KW-0472">Membrane</keyword>
<proteinExistence type="predicted"/>
<dbReference type="Proteomes" id="UP000254863">
    <property type="component" value="Unassembled WGS sequence"/>
</dbReference>
<comment type="subcellular location">
    <subcellularLocation>
        <location evidence="1">Membrane</location>
        <topology evidence="1">Single-pass membrane protein</topology>
    </subcellularLocation>
</comment>
<dbReference type="GO" id="GO:0016020">
    <property type="term" value="C:membrane"/>
    <property type="evidence" value="ECO:0007669"/>
    <property type="project" value="UniProtKB-SubCell"/>
</dbReference>
<sequence length="51" mass="5624">MNKQKGMTLLEVLVALAIFALAGLTLLQTHRPAGQKRRHDERENAGKLAGR</sequence>
<feature type="region of interest" description="Disordered" evidence="2">
    <location>
        <begin position="30"/>
        <end position="51"/>
    </location>
</feature>
<feature type="transmembrane region" description="Helical" evidence="3">
    <location>
        <begin position="6"/>
        <end position="27"/>
    </location>
</feature>
<name>A0A7H4N5C0_9ENTR</name>
<evidence type="ECO:0000256" key="1">
    <source>
        <dbReference type="ARBA" id="ARBA00004167"/>
    </source>
</evidence>
<keyword evidence="3" id="KW-1133">Transmembrane helix</keyword>
<keyword evidence="3" id="KW-0812">Transmembrane</keyword>
<dbReference type="InterPro" id="IPR012902">
    <property type="entry name" value="N_methyl_site"/>
</dbReference>
<accession>A0A7H4N5C0</accession>
<dbReference type="EMBL" id="UGMS01000001">
    <property type="protein sequence ID" value="STV78575.1"/>
    <property type="molecule type" value="Genomic_DNA"/>
</dbReference>
<gene>
    <name evidence="4" type="ORF">NCTC11685_02247</name>
</gene>
<evidence type="ECO:0000313" key="5">
    <source>
        <dbReference type="Proteomes" id="UP000254863"/>
    </source>
</evidence>
<dbReference type="NCBIfam" id="TIGR02532">
    <property type="entry name" value="IV_pilin_GFxxxE"/>
    <property type="match status" value="1"/>
</dbReference>
<evidence type="ECO:0000256" key="3">
    <source>
        <dbReference type="SAM" id="Phobius"/>
    </source>
</evidence>
<reference evidence="4 5" key="1">
    <citation type="submission" date="2018-06" db="EMBL/GenBank/DDBJ databases">
        <authorList>
            <consortium name="Pathogen Informatics"/>
            <person name="Doyle S."/>
        </authorList>
    </citation>
    <scope>NUCLEOTIDE SEQUENCE [LARGE SCALE GENOMIC DNA]</scope>
    <source>
        <strain evidence="4 5">NCTC11685</strain>
    </source>
</reference>
<dbReference type="Pfam" id="PF07963">
    <property type="entry name" value="N_methyl"/>
    <property type="match status" value="1"/>
</dbReference>
<comment type="caution">
    <text evidence="4">The sequence shown here is derived from an EMBL/GenBank/DDBJ whole genome shotgun (WGS) entry which is preliminary data.</text>
</comment>